<protein>
    <submittedName>
        <fullName evidence="7">MipA/OmpV family protein</fullName>
    </submittedName>
</protein>
<evidence type="ECO:0000256" key="2">
    <source>
        <dbReference type="ARBA" id="ARBA00005722"/>
    </source>
</evidence>
<sequence>MKIPRVALSSLFFLMLLSATALHAADLSVQVRNLPADGTLVLQVYDDPDAFGDFRNPRQEVRYSIQPGESYVLPDVPTGKIAVLAYLDENDNGALDKNFIGIPREPVGLSNNYQPKGPPSFRNAAFTVREEETATLDIELYRVLGEFGQWGVGLGVIGRGSPYVGSDSNVLQPIPAITYFGERLQWVGPNLRYGIVGSEELRLAVTASYRIGAYEEDDSEFLRGLGDRDSTLMAGLGLVYEAPYGLEIDLGYEHDALDQIGGGAAMARVSRGFQFGNLRLSPELGVNWLSSKLANHDFGVPTSAAIPGRPAYDVGNTVTYEVGVGAFYELTESWRVVVRLAMEELGSDITNSPIVEDERLFKGFGAVTYSF</sequence>
<feature type="chain" id="PRO_5046076699" evidence="6">
    <location>
        <begin position="25"/>
        <end position="371"/>
    </location>
</feature>
<comment type="caution">
    <text evidence="7">The sequence shown here is derived from an EMBL/GenBank/DDBJ whole genome shotgun (WGS) entry which is preliminary data.</text>
</comment>
<dbReference type="Pfam" id="PF06629">
    <property type="entry name" value="MipA"/>
    <property type="match status" value="1"/>
</dbReference>
<name>A0ABT7HEE7_9GAMM</name>
<dbReference type="PANTHER" id="PTHR38776:SF1">
    <property type="entry name" value="MLTA-INTERACTING PROTEIN-RELATED"/>
    <property type="match status" value="1"/>
</dbReference>
<evidence type="ECO:0000256" key="1">
    <source>
        <dbReference type="ARBA" id="ARBA00004442"/>
    </source>
</evidence>
<feature type="signal peptide" evidence="6">
    <location>
        <begin position="1"/>
        <end position="24"/>
    </location>
</feature>
<keyword evidence="5" id="KW-0998">Cell outer membrane</keyword>
<keyword evidence="4" id="KW-0472">Membrane</keyword>
<comment type="subcellular location">
    <subcellularLocation>
        <location evidence="1">Cell outer membrane</location>
    </subcellularLocation>
</comment>
<keyword evidence="3 6" id="KW-0732">Signal</keyword>
<proteinExistence type="inferred from homology"/>
<evidence type="ECO:0000256" key="5">
    <source>
        <dbReference type="ARBA" id="ARBA00023237"/>
    </source>
</evidence>
<dbReference type="InterPro" id="IPR010583">
    <property type="entry name" value="MipA"/>
</dbReference>
<reference evidence="7 8" key="1">
    <citation type="submission" date="2023-05" db="EMBL/GenBank/DDBJ databases">
        <title>Marinobacter albus sp. nov., a marine bacterium isolated from sand in a coastal intertidal zone of huludao.</title>
        <authorList>
            <person name="Deng T."/>
        </authorList>
    </citation>
    <scope>NUCLEOTIDE SEQUENCE [LARGE SCALE GENOMIC DNA]</scope>
    <source>
        <strain evidence="7 8">M216</strain>
    </source>
</reference>
<dbReference type="InterPro" id="IPR018673">
    <property type="entry name" value="DUF2141"/>
</dbReference>
<evidence type="ECO:0000256" key="6">
    <source>
        <dbReference type="SAM" id="SignalP"/>
    </source>
</evidence>
<evidence type="ECO:0000313" key="8">
    <source>
        <dbReference type="Proteomes" id="UP001223547"/>
    </source>
</evidence>
<evidence type="ECO:0000313" key="7">
    <source>
        <dbReference type="EMBL" id="MDK9558230.1"/>
    </source>
</evidence>
<dbReference type="Pfam" id="PF09912">
    <property type="entry name" value="DUF2141"/>
    <property type="match status" value="1"/>
</dbReference>
<dbReference type="RefSeq" id="WP_219865351.1">
    <property type="nucleotide sequence ID" value="NZ_JASSQD010000001.1"/>
</dbReference>
<comment type="similarity">
    <text evidence="2">Belongs to the MipA/OmpV family.</text>
</comment>
<keyword evidence="8" id="KW-1185">Reference proteome</keyword>
<dbReference type="EMBL" id="JASSQD010000001">
    <property type="protein sequence ID" value="MDK9558230.1"/>
    <property type="molecule type" value="Genomic_DNA"/>
</dbReference>
<dbReference type="PANTHER" id="PTHR38776">
    <property type="entry name" value="MLTA-INTERACTING PROTEIN-RELATED"/>
    <property type="match status" value="1"/>
</dbReference>
<evidence type="ECO:0000256" key="4">
    <source>
        <dbReference type="ARBA" id="ARBA00023136"/>
    </source>
</evidence>
<gene>
    <name evidence="7" type="ORF">QQF73_11420</name>
</gene>
<evidence type="ECO:0000256" key="3">
    <source>
        <dbReference type="ARBA" id="ARBA00022729"/>
    </source>
</evidence>
<dbReference type="Proteomes" id="UP001223547">
    <property type="component" value="Unassembled WGS sequence"/>
</dbReference>
<organism evidence="7 8">
    <name type="scientific">Marinobacter albus</name>
    <dbReference type="NCBI Taxonomy" id="3030833"/>
    <lineage>
        <taxon>Bacteria</taxon>
        <taxon>Pseudomonadati</taxon>
        <taxon>Pseudomonadota</taxon>
        <taxon>Gammaproteobacteria</taxon>
        <taxon>Pseudomonadales</taxon>
        <taxon>Marinobacteraceae</taxon>
        <taxon>Marinobacter</taxon>
    </lineage>
</organism>
<accession>A0ABT7HEE7</accession>